<gene>
    <name evidence="1" type="ORF">L292_0585</name>
</gene>
<name>S7WM63_ACIJU</name>
<reference evidence="1 2" key="1">
    <citation type="submission" date="2013-05" db="EMBL/GenBank/DDBJ databases">
        <title>Genome assembly of Acinetobacter junii MTCC 11364.</title>
        <authorList>
            <person name="Khatri I."/>
            <person name="Singh N.K."/>
            <person name="Subramanian S."/>
            <person name="Mayilraj S."/>
        </authorList>
    </citation>
    <scope>NUCLEOTIDE SEQUENCE [LARGE SCALE GENOMIC DNA]</scope>
    <source>
        <strain evidence="1 2">MTCC 11364</strain>
    </source>
</reference>
<dbReference type="EMBL" id="ASYZ01000137">
    <property type="protein sequence ID" value="EPR82947.1"/>
    <property type="molecule type" value="Genomic_DNA"/>
</dbReference>
<accession>S7WM63</accession>
<organism evidence="1 2">
    <name type="scientific">Acinetobacter junii CIP 107470 = MTCC 11364</name>
    <dbReference type="NCBI Taxonomy" id="1217666"/>
    <lineage>
        <taxon>Bacteria</taxon>
        <taxon>Pseudomonadati</taxon>
        <taxon>Pseudomonadota</taxon>
        <taxon>Gammaproteobacteria</taxon>
        <taxon>Moraxellales</taxon>
        <taxon>Moraxellaceae</taxon>
        <taxon>Acinetobacter</taxon>
    </lineage>
</organism>
<dbReference type="Proteomes" id="UP000018420">
    <property type="component" value="Unassembled WGS sequence"/>
</dbReference>
<sequence>MKNQQKWVEKLTQYLDQHIIIATQYGYMMMNQHIAEYSRE</sequence>
<dbReference type="PATRIC" id="fig|1330047.3.peg.2432"/>
<protein>
    <submittedName>
        <fullName evidence="1">Uncharacterized protein</fullName>
    </submittedName>
</protein>
<comment type="caution">
    <text evidence="1">The sequence shown here is derived from an EMBL/GenBank/DDBJ whole genome shotgun (WGS) entry which is preliminary data.</text>
</comment>
<dbReference type="RefSeq" id="WP_020899610.1">
    <property type="nucleotide sequence ID" value="NZ_ASYZ01000137.1"/>
</dbReference>
<evidence type="ECO:0000313" key="2">
    <source>
        <dbReference type="Proteomes" id="UP000018420"/>
    </source>
</evidence>
<evidence type="ECO:0000313" key="1">
    <source>
        <dbReference type="EMBL" id="EPR82947.1"/>
    </source>
</evidence>
<dbReference type="AlphaFoldDB" id="S7WM63"/>
<proteinExistence type="predicted"/>